<dbReference type="GO" id="GO:0005886">
    <property type="term" value="C:plasma membrane"/>
    <property type="evidence" value="ECO:0007669"/>
    <property type="project" value="TreeGrafter"/>
</dbReference>
<feature type="disulfide bond" evidence="22">
    <location>
        <begin position="237"/>
        <end position="259"/>
    </location>
</feature>
<dbReference type="GO" id="GO:0030424">
    <property type="term" value="C:axon"/>
    <property type="evidence" value="ECO:0007669"/>
    <property type="project" value="TreeGrafter"/>
</dbReference>
<evidence type="ECO:0000256" key="20">
    <source>
        <dbReference type="PIRNR" id="PIRNR036960"/>
    </source>
</evidence>
<evidence type="ECO:0000256" key="21">
    <source>
        <dbReference type="PIRSR" id="PIRSR036960-1"/>
    </source>
</evidence>
<keyword evidence="18" id="KW-0325">Glycoprotein</keyword>
<feature type="chain" id="PRO_5040459628" description="Neuropilin" evidence="25">
    <location>
        <begin position="20"/>
        <end position="940"/>
    </location>
</feature>
<keyword evidence="4" id="KW-0037">Angiogenesis</keyword>
<dbReference type="PROSITE" id="PS01286">
    <property type="entry name" value="FA58C_2"/>
    <property type="match status" value="1"/>
</dbReference>
<dbReference type="SUPFAM" id="SSF49854">
    <property type="entry name" value="Spermadhesin, CUB domain"/>
    <property type="match status" value="2"/>
</dbReference>
<dbReference type="InterPro" id="IPR035914">
    <property type="entry name" value="Sperma_CUB_dom_sf"/>
</dbReference>
<reference evidence="29" key="1">
    <citation type="submission" date="2022-07" db="EMBL/GenBank/DDBJ databases">
        <title>Chromosome-level genome of Muraenolepis orangiensis.</title>
        <authorList>
            <person name="Kim J."/>
        </authorList>
    </citation>
    <scope>NUCLEOTIDE SEQUENCE</scope>
    <source>
        <strain evidence="29">KU_S4_2022</strain>
        <tissue evidence="29">Muscle</tissue>
    </source>
</reference>
<protein>
    <recommendedName>
        <fullName evidence="20">Neuropilin</fullName>
    </recommendedName>
</protein>
<dbReference type="CDD" id="cd06263">
    <property type="entry name" value="MAM"/>
    <property type="match status" value="1"/>
</dbReference>
<keyword evidence="15 20" id="KW-0472">Membrane</keyword>
<evidence type="ECO:0000256" key="14">
    <source>
        <dbReference type="ARBA" id="ARBA00022989"/>
    </source>
</evidence>
<evidence type="ECO:0000259" key="27">
    <source>
        <dbReference type="PROSITE" id="PS50022"/>
    </source>
</evidence>
<dbReference type="OrthoDB" id="6155811at2759"/>
<dbReference type="EMBL" id="JANIIK010000037">
    <property type="protein sequence ID" value="KAJ3611766.1"/>
    <property type="molecule type" value="Genomic_DNA"/>
</dbReference>
<dbReference type="GO" id="GO:0009611">
    <property type="term" value="P:response to wounding"/>
    <property type="evidence" value="ECO:0007669"/>
    <property type="project" value="TreeGrafter"/>
</dbReference>
<evidence type="ECO:0000256" key="1">
    <source>
        <dbReference type="ARBA" id="ARBA00004479"/>
    </source>
</evidence>
<dbReference type="GO" id="GO:0001570">
    <property type="term" value="P:vasculogenesis"/>
    <property type="evidence" value="ECO:0007669"/>
    <property type="project" value="TreeGrafter"/>
</dbReference>
<evidence type="ECO:0000256" key="25">
    <source>
        <dbReference type="SAM" id="SignalP"/>
    </source>
</evidence>
<dbReference type="GO" id="GO:0017154">
    <property type="term" value="F:semaphorin receptor activity"/>
    <property type="evidence" value="ECO:0007669"/>
    <property type="project" value="InterPro"/>
</dbReference>
<dbReference type="GO" id="GO:0005021">
    <property type="term" value="F:vascular endothelial growth factor receptor activity"/>
    <property type="evidence" value="ECO:0007669"/>
    <property type="project" value="InterPro"/>
</dbReference>
<evidence type="ECO:0000256" key="3">
    <source>
        <dbReference type="ARBA" id="ARBA00022473"/>
    </source>
</evidence>
<dbReference type="GO" id="GO:0010595">
    <property type="term" value="P:positive regulation of endothelial cell migration"/>
    <property type="evidence" value="ECO:0007669"/>
    <property type="project" value="TreeGrafter"/>
</dbReference>
<evidence type="ECO:0000256" key="22">
    <source>
        <dbReference type="PIRSR" id="PIRSR036960-2"/>
    </source>
</evidence>
<keyword evidence="16 22" id="KW-1015">Disulfide bond</keyword>
<dbReference type="Gene3D" id="2.60.120.260">
    <property type="entry name" value="Galactose-binding domain-like"/>
    <property type="match status" value="2"/>
</dbReference>
<dbReference type="FunFam" id="2.60.120.290:FF:000010">
    <property type="entry name" value="Neuropilin"/>
    <property type="match status" value="1"/>
</dbReference>
<dbReference type="GO" id="GO:0030947">
    <property type="term" value="P:regulation of vascular endothelial growth factor receptor signaling pathway"/>
    <property type="evidence" value="ECO:0007669"/>
    <property type="project" value="TreeGrafter"/>
</dbReference>
<dbReference type="FunFam" id="2.60.120.290:FF:000003">
    <property type="entry name" value="Neuropilin"/>
    <property type="match status" value="1"/>
</dbReference>
<evidence type="ECO:0000256" key="17">
    <source>
        <dbReference type="ARBA" id="ARBA00023170"/>
    </source>
</evidence>
<comment type="caution">
    <text evidence="23">Lacks conserved residue(s) required for the propagation of feature annotation.</text>
</comment>
<dbReference type="Proteomes" id="UP001148018">
    <property type="component" value="Unassembled WGS sequence"/>
</dbReference>
<dbReference type="GO" id="GO:0001755">
    <property type="term" value="P:neural crest cell migration"/>
    <property type="evidence" value="ECO:0007669"/>
    <property type="project" value="TreeGrafter"/>
</dbReference>
<keyword evidence="3 20" id="KW-0217">Developmental protein</keyword>
<dbReference type="SMART" id="SM00137">
    <property type="entry name" value="MAM"/>
    <property type="match status" value="1"/>
</dbReference>
<dbReference type="InterPro" id="IPR000421">
    <property type="entry name" value="FA58C"/>
</dbReference>
<keyword evidence="5" id="KW-0358">Heparin-binding</keyword>
<dbReference type="GO" id="GO:0008201">
    <property type="term" value="F:heparin binding"/>
    <property type="evidence" value="ECO:0007669"/>
    <property type="project" value="UniProtKB-KW"/>
</dbReference>
<sequence>MYCGLDLVLLLGIVLAVRALKNDKCGDNIRITNANYLTSPGYPASYLPSQRCVWVITAPGPHQRILINFNPHFDLEDRECKYDYVEVRDGVDESGQLVGKYCGKIAPSPVISSGNQLFIKFVSDYETHGAGFSIRYEIFKTGELGLLLLLLLMLLWWWRWWWCVIFPFATCRYMSPECSRNYTSSGGVIKSPGFPEKYPNNLDCTFMIFAPKMSEIVLEFESFELEPDTTPPTGVFCRYDRLEIWDGFPGVGPYVGRFCGQNIPGRIISYTGILALSIFTDSAIAKEGFSANFTVVERTVPEDFDCMEPLGMESGEIPSEQIAASTQYNPSWSPERSRLNNYENALDACRGLKQGVDPGEATRWLLSSSQPGQFEREFRQAPGGIAVDLGFLRFVSAIGTQGAISQETSRTYFVKSYKVDVSSNGEDWITLKEGSKQKVFQGNTSPMEVAKATLPKPTLTRYLRIRPVAWETGIALRFEVYGCKISEYPCSGMLGMVSGLIGDAQITASSHTDRSWSPENSRLLTSRSGWTLLPQPQPFANEWLQVDLGREKLLRGLVIQGGKHRENKVFIKKFRLGHSANGTDFRMVTDDGVGGKPKIFEGNMNYDTPELRSLEPLLTRYIRVYPERAAPADGSTTGGATTTETPTAEVDTVPAFLWFACDFGWASDPSFCSWTSEDTGSMWQIQSSGTPTLNTGPNMDHTGGSGNFIYTLATGHQETEVARLVSPPVGSPDGDLCVSFWYHMFGPHIGTLHMKQRKPTPDGPADILLWTVSGHQGNRWREGRVLVPHSSKPYQVVIEGLVERKSWGDIAVDDIKILDGVSATECNDPFVPTETMLSEDRLNRIIEDITDYPDLVESNEISGPGNMLKTLDPILITIIAMSALGVFLGAICGVVLYCACSHGGISDRNLSALENYNFELVDGVKLKKDKLNVQNSYSEA</sequence>
<feature type="disulfide bond" evidence="22">
    <location>
        <begin position="306"/>
        <end position="483"/>
    </location>
</feature>
<dbReference type="InterPro" id="IPR013320">
    <property type="entry name" value="ConA-like_dom_sf"/>
</dbReference>
<evidence type="ECO:0000256" key="8">
    <source>
        <dbReference type="ARBA" id="ARBA00022729"/>
    </source>
</evidence>
<dbReference type="GO" id="GO:0007411">
    <property type="term" value="P:axon guidance"/>
    <property type="evidence" value="ECO:0007669"/>
    <property type="project" value="InterPro"/>
</dbReference>
<dbReference type="InterPro" id="IPR000998">
    <property type="entry name" value="MAM_dom"/>
</dbReference>
<organism evidence="29 30">
    <name type="scientific">Muraenolepis orangiensis</name>
    <name type="common">Patagonian moray cod</name>
    <dbReference type="NCBI Taxonomy" id="630683"/>
    <lineage>
        <taxon>Eukaryota</taxon>
        <taxon>Metazoa</taxon>
        <taxon>Chordata</taxon>
        <taxon>Craniata</taxon>
        <taxon>Vertebrata</taxon>
        <taxon>Euteleostomi</taxon>
        <taxon>Actinopterygii</taxon>
        <taxon>Neopterygii</taxon>
        <taxon>Teleostei</taxon>
        <taxon>Neoteleostei</taxon>
        <taxon>Acanthomorphata</taxon>
        <taxon>Zeiogadaria</taxon>
        <taxon>Gadariae</taxon>
        <taxon>Gadiformes</taxon>
        <taxon>Muraenolepidoidei</taxon>
        <taxon>Muraenolepididae</taxon>
        <taxon>Muraenolepis</taxon>
    </lineage>
</organism>
<accession>A0A9Q0ER56</accession>
<feature type="domain" description="F5/8 type C" evidence="27">
    <location>
        <begin position="306"/>
        <end position="483"/>
    </location>
</feature>
<dbReference type="PROSITE" id="PS00740">
    <property type="entry name" value="MAM_1"/>
    <property type="match status" value="1"/>
</dbReference>
<comment type="subcellular location">
    <subcellularLocation>
        <location evidence="1">Membrane</location>
        <topology evidence="1">Single-pass type I membrane protein</topology>
    </subcellularLocation>
</comment>
<evidence type="ECO:0000256" key="19">
    <source>
        <dbReference type="ARBA" id="ARBA00023207"/>
    </source>
</evidence>
<evidence type="ECO:0000256" key="6">
    <source>
        <dbReference type="ARBA" id="ARBA00022692"/>
    </source>
</evidence>
<dbReference type="GO" id="GO:0048010">
    <property type="term" value="P:vascular endothelial growth factor receptor signaling pathway"/>
    <property type="evidence" value="ECO:0007669"/>
    <property type="project" value="TreeGrafter"/>
</dbReference>
<evidence type="ECO:0000259" key="26">
    <source>
        <dbReference type="PROSITE" id="PS01180"/>
    </source>
</evidence>
<evidence type="ECO:0000256" key="18">
    <source>
        <dbReference type="ARBA" id="ARBA00023180"/>
    </source>
</evidence>
<dbReference type="SMART" id="SM00042">
    <property type="entry name" value="CUB"/>
    <property type="match status" value="2"/>
</dbReference>
<dbReference type="InterPro" id="IPR008979">
    <property type="entry name" value="Galactose-bd-like_sf"/>
</dbReference>
<dbReference type="PROSITE" id="PS50060">
    <property type="entry name" value="MAM_2"/>
    <property type="match status" value="1"/>
</dbReference>
<dbReference type="PANTHER" id="PTHR46806">
    <property type="entry name" value="F5/8 TYPE C DOMAIN-CONTAINING PROTEIN"/>
    <property type="match status" value="1"/>
</dbReference>
<dbReference type="Pfam" id="PF00754">
    <property type="entry name" value="F5_F8_type_C"/>
    <property type="match status" value="2"/>
</dbReference>
<evidence type="ECO:0000256" key="24">
    <source>
        <dbReference type="SAM" id="Phobius"/>
    </source>
</evidence>
<evidence type="ECO:0000256" key="11">
    <source>
        <dbReference type="ARBA" id="ARBA00022837"/>
    </source>
</evidence>
<keyword evidence="7 21" id="KW-0479">Metal-binding</keyword>
<keyword evidence="17 20" id="KW-0675">Receptor</keyword>
<feature type="binding site" evidence="21">
    <location>
        <position position="281"/>
    </location>
    <ligand>
        <name>Ca(2+)</name>
        <dbReference type="ChEBI" id="CHEBI:29108"/>
    </ligand>
</feature>
<evidence type="ECO:0000256" key="2">
    <source>
        <dbReference type="ARBA" id="ARBA00006078"/>
    </source>
</evidence>
<dbReference type="GO" id="GO:0046872">
    <property type="term" value="F:metal ion binding"/>
    <property type="evidence" value="ECO:0007669"/>
    <property type="project" value="UniProtKB-UniRule"/>
</dbReference>
<evidence type="ECO:0000256" key="7">
    <source>
        <dbReference type="ARBA" id="ARBA00022723"/>
    </source>
</evidence>
<dbReference type="GO" id="GO:0038085">
    <property type="term" value="F:vascular endothelial growth factor binding"/>
    <property type="evidence" value="ECO:0007669"/>
    <property type="project" value="TreeGrafter"/>
</dbReference>
<dbReference type="GO" id="GO:0002040">
    <property type="term" value="P:sprouting angiogenesis"/>
    <property type="evidence" value="ECO:0007669"/>
    <property type="project" value="TreeGrafter"/>
</dbReference>
<dbReference type="Gene3D" id="2.60.120.290">
    <property type="entry name" value="Spermadhesin, CUB domain"/>
    <property type="match status" value="2"/>
</dbReference>
<dbReference type="Pfam" id="PF00629">
    <property type="entry name" value="MAM"/>
    <property type="match status" value="1"/>
</dbReference>
<feature type="signal peptide" evidence="25">
    <location>
        <begin position="1"/>
        <end position="19"/>
    </location>
</feature>
<dbReference type="InterPro" id="IPR022579">
    <property type="entry name" value="Neuropilin_C"/>
</dbReference>
<evidence type="ECO:0000256" key="4">
    <source>
        <dbReference type="ARBA" id="ARBA00022657"/>
    </source>
</evidence>
<feature type="binding site" evidence="21">
    <location>
        <position position="240"/>
    </location>
    <ligand>
        <name>Ca(2+)</name>
        <dbReference type="ChEBI" id="CHEBI:29108"/>
    </ligand>
</feature>
<feature type="domain" description="MAM" evidence="28">
    <location>
        <begin position="659"/>
        <end position="828"/>
    </location>
</feature>
<dbReference type="Pfam" id="PF11980">
    <property type="entry name" value="DUF3481"/>
    <property type="match status" value="1"/>
</dbReference>
<keyword evidence="11 20" id="KW-0106">Calcium</keyword>
<keyword evidence="9" id="KW-0677">Repeat</keyword>
<dbReference type="InterPro" id="IPR050633">
    <property type="entry name" value="Neuropilin_MCO_CoagFactor"/>
</dbReference>
<dbReference type="FunFam" id="2.60.120.260:FF:000013">
    <property type="entry name" value="Neuropilin"/>
    <property type="match status" value="1"/>
</dbReference>
<keyword evidence="13" id="KW-0654">Proteoglycan</keyword>
<feature type="binding site" evidence="21">
    <location>
        <position position="226"/>
    </location>
    <ligand>
        <name>Ca(2+)</name>
        <dbReference type="ChEBI" id="CHEBI:29108"/>
    </ligand>
</feature>
<dbReference type="Pfam" id="PF00431">
    <property type="entry name" value="CUB"/>
    <property type="match status" value="2"/>
</dbReference>
<evidence type="ECO:0000256" key="16">
    <source>
        <dbReference type="ARBA" id="ARBA00023157"/>
    </source>
</evidence>
<keyword evidence="19" id="KW-0357">Heparan sulfate</keyword>
<dbReference type="SMART" id="SM00231">
    <property type="entry name" value="FA58C"/>
    <property type="match status" value="2"/>
</dbReference>
<dbReference type="GO" id="GO:0051491">
    <property type="term" value="P:positive regulation of filopodium assembly"/>
    <property type="evidence" value="ECO:0007669"/>
    <property type="project" value="TreeGrafter"/>
</dbReference>
<dbReference type="CDD" id="cd00041">
    <property type="entry name" value="CUB"/>
    <property type="match status" value="2"/>
</dbReference>
<dbReference type="InterPro" id="IPR000859">
    <property type="entry name" value="CUB_dom"/>
</dbReference>
<comment type="caution">
    <text evidence="29">The sequence shown here is derived from an EMBL/GenBank/DDBJ whole genome shotgun (WGS) entry which is preliminary data.</text>
</comment>
<dbReference type="CDD" id="cd00057">
    <property type="entry name" value="FA58C"/>
    <property type="match status" value="2"/>
</dbReference>
<proteinExistence type="inferred from homology"/>
<feature type="transmembrane region" description="Helical" evidence="24">
    <location>
        <begin position="874"/>
        <end position="899"/>
    </location>
</feature>
<feature type="domain" description="F5/8 type C" evidence="27">
    <location>
        <begin position="490"/>
        <end position="626"/>
    </location>
</feature>
<dbReference type="PROSITE" id="PS50022">
    <property type="entry name" value="FA58C_3"/>
    <property type="match status" value="2"/>
</dbReference>
<dbReference type="SUPFAM" id="SSF49785">
    <property type="entry name" value="Galactose-binding domain-like"/>
    <property type="match status" value="2"/>
</dbReference>
<evidence type="ECO:0000313" key="30">
    <source>
        <dbReference type="Proteomes" id="UP001148018"/>
    </source>
</evidence>
<feature type="domain" description="CUB" evidence="26">
    <location>
        <begin position="25"/>
        <end position="139"/>
    </location>
</feature>
<dbReference type="InterPro" id="IPR014648">
    <property type="entry name" value="Neuropilin"/>
</dbReference>
<evidence type="ECO:0000313" key="29">
    <source>
        <dbReference type="EMBL" id="KAJ3611766.1"/>
    </source>
</evidence>
<dbReference type="GO" id="GO:0005925">
    <property type="term" value="C:focal adhesion"/>
    <property type="evidence" value="ECO:0007669"/>
    <property type="project" value="TreeGrafter"/>
</dbReference>
<keyword evidence="14 24" id="KW-1133">Transmembrane helix</keyword>
<keyword evidence="10 20" id="KW-0221">Differentiation</keyword>
<dbReference type="Gene3D" id="2.60.120.200">
    <property type="match status" value="1"/>
</dbReference>
<keyword evidence="8 25" id="KW-0732">Signal</keyword>
<evidence type="ECO:0000256" key="10">
    <source>
        <dbReference type="ARBA" id="ARBA00022782"/>
    </source>
</evidence>
<feature type="disulfide bond" evidence="22">
    <location>
        <begin position="80"/>
        <end position="102"/>
    </location>
</feature>
<dbReference type="SUPFAM" id="SSF49899">
    <property type="entry name" value="Concanavalin A-like lectins/glucanases"/>
    <property type="match status" value="1"/>
</dbReference>
<evidence type="ECO:0000256" key="23">
    <source>
        <dbReference type="PROSITE-ProRule" id="PRU00059"/>
    </source>
</evidence>
<dbReference type="PROSITE" id="PS01180">
    <property type="entry name" value="CUB"/>
    <property type="match status" value="2"/>
</dbReference>
<evidence type="ECO:0000256" key="15">
    <source>
        <dbReference type="ARBA" id="ARBA00023136"/>
    </source>
</evidence>
<comment type="similarity">
    <text evidence="2 20">Belongs to the neuropilin family.</text>
</comment>
<dbReference type="PIRSF" id="PIRSF036960">
    <property type="entry name" value="Neuropilin"/>
    <property type="match status" value="1"/>
</dbReference>
<gene>
    <name evidence="29" type="ORF">NHX12_021780</name>
</gene>
<evidence type="ECO:0000256" key="12">
    <source>
        <dbReference type="ARBA" id="ARBA00022902"/>
    </source>
</evidence>
<keyword evidence="6 24" id="KW-0812">Transmembrane</keyword>
<evidence type="ECO:0000256" key="9">
    <source>
        <dbReference type="ARBA" id="ARBA00022737"/>
    </source>
</evidence>
<keyword evidence="12 20" id="KW-0524">Neurogenesis</keyword>
<dbReference type="PANTHER" id="PTHR46806:SF4">
    <property type="entry name" value="NEUROPILIN-1"/>
    <property type="match status" value="1"/>
</dbReference>
<keyword evidence="30" id="KW-1185">Reference proteome</keyword>
<evidence type="ECO:0000256" key="5">
    <source>
        <dbReference type="ARBA" id="ARBA00022674"/>
    </source>
</evidence>
<dbReference type="AlphaFoldDB" id="A0A9Q0ER56"/>
<evidence type="ECO:0000259" key="28">
    <source>
        <dbReference type="PROSITE" id="PS50060"/>
    </source>
</evidence>
<feature type="domain" description="CUB" evidence="26">
    <location>
        <begin position="178"/>
        <end position="296"/>
    </location>
</feature>
<evidence type="ECO:0000256" key="13">
    <source>
        <dbReference type="ARBA" id="ARBA00022974"/>
    </source>
</evidence>
<name>A0A9Q0ER56_9TELE</name>
<feature type="disulfide bond" evidence="22 23">
    <location>
        <begin position="25"/>
        <end position="52"/>
    </location>
</feature>
<feature type="disulfide bond" evidence="22">
    <location>
        <begin position="178"/>
        <end position="204"/>
    </location>
</feature>